<name>A0A2P2NVV4_RHIMU</name>
<reference evidence="1" key="1">
    <citation type="submission" date="2018-02" db="EMBL/GenBank/DDBJ databases">
        <title>Rhizophora mucronata_Transcriptome.</title>
        <authorList>
            <person name="Meera S.P."/>
            <person name="Sreeshan A."/>
            <person name="Augustine A."/>
        </authorList>
    </citation>
    <scope>NUCLEOTIDE SEQUENCE</scope>
    <source>
        <tissue evidence="1">Leaf</tissue>
    </source>
</reference>
<dbReference type="EMBL" id="GGEC01066154">
    <property type="protein sequence ID" value="MBX46638.1"/>
    <property type="molecule type" value="Transcribed_RNA"/>
</dbReference>
<accession>A0A2P2NVV4</accession>
<organism evidence="1">
    <name type="scientific">Rhizophora mucronata</name>
    <name type="common">Asiatic mangrove</name>
    <dbReference type="NCBI Taxonomy" id="61149"/>
    <lineage>
        <taxon>Eukaryota</taxon>
        <taxon>Viridiplantae</taxon>
        <taxon>Streptophyta</taxon>
        <taxon>Embryophyta</taxon>
        <taxon>Tracheophyta</taxon>
        <taxon>Spermatophyta</taxon>
        <taxon>Magnoliopsida</taxon>
        <taxon>eudicotyledons</taxon>
        <taxon>Gunneridae</taxon>
        <taxon>Pentapetalae</taxon>
        <taxon>rosids</taxon>
        <taxon>fabids</taxon>
        <taxon>Malpighiales</taxon>
        <taxon>Rhizophoraceae</taxon>
        <taxon>Rhizophora</taxon>
    </lineage>
</organism>
<evidence type="ECO:0000313" key="1">
    <source>
        <dbReference type="EMBL" id="MBX46638.1"/>
    </source>
</evidence>
<dbReference type="AlphaFoldDB" id="A0A2P2NVV4"/>
<protein>
    <submittedName>
        <fullName evidence="1">Uncharacterized protein</fullName>
    </submittedName>
</protein>
<proteinExistence type="predicted"/>
<sequence length="33" mass="4085">MWMTLTENFHCLVYRWYYVVITYFADGSNLLSF</sequence>